<comment type="caution">
    <text evidence="8">The sequence shown here is derived from an EMBL/GenBank/DDBJ whole genome shotgun (WGS) entry which is preliminary data.</text>
</comment>
<dbReference type="Gene3D" id="1.10.510.10">
    <property type="entry name" value="Transferase(Phosphotransferase) domain 1"/>
    <property type="match status" value="1"/>
</dbReference>
<dbReference type="InterPro" id="IPR050108">
    <property type="entry name" value="CDK"/>
</dbReference>
<dbReference type="InterPro" id="IPR000719">
    <property type="entry name" value="Prot_kinase_dom"/>
</dbReference>
<keyword evidence="2" id="KW-0597">Phosphoprotein</keyword>
<sequence length="293" mass="32711">MHSRGVLHRDLKPNSVLLDVRGGVKICNFGLSRAAAADGTNGEPPLTPGVATLWYRVPELILGSQDYDTGVDTWGSSSASSRRPIRTSRPSTGPRARTSAGTTTSLRLDQQPKVQPGLAHQGRRPLQLPRRRHHVPQRRRRLQRRHARAHPGGARRHRPHRARHWLRRRQLGRRHPRPRHPHRLPRAAGQPRGPGAVRARPPQEDPRRHVLQALQHKGRHLRRGRRRRGSVRARDESRVGARGARAPPGRVRRGAPRAVAVRGVPLPREAAAPPGQRARTRVSGGRSQRSGSS</sequence>
<evidence type="ECO:0000256" key="1">
    <source>
        <dbReference type="ARBA" id="ARBA00012409"/>
    </source>
</evidence>
<feature type="compositionally biased region" description="Basic residues" evidence="6">
    <location>
        <begin position="129"/>
        <end position="185"/>
    </location>
</feature>
<accession>A0A8T0SLY9</accession>
<feature type="region of interest" description="Disordered" evidence="6">
    <location>
        <begin position="73"/>
        <end position="293"/>
    </location>
</feature>
<dbReference type="Pfam" id="PF00069">
    <property type="entry name" value="Pkinase"/>
    <property type="match status" value="1"/>
</dbReference>
<keyword evidence="3" id="KW-0547">Nucleotide-binding</keyword>
<dbReference type="InterPro" id="IPR011009">
    <property type="entry name" value="Kinase-like_dom_sf"/>
</dbReference>
<gene>
    <name evidence="8" type="ORF">PVAP13_5KG373114</name>
</gene>
<dbReference type="PROSITE" id="PS50011">
    <property type="entry name" value="PROTEIN_KINASE_DOM"/>
    <property type="match status" value="1"/>
</dbReference>
<feature type="compositionally biased region" description="Low complexity" evidence="6">
    <location>
        <begin position="186"/>
        <end position="200"/>
    </location>
</feature>
<feature type="domain" description="Protein kinase" evidence="7">
    <location>
        <begin position="1"/>
        <end position="149"/>
    </location>
</feature>
<proteinExistence type="predicted"/>
<feature type="compositionally biased region" description="Low complexity" evidence="6">
    <location>
        <begin position="256"/>
        <end position="268"/>
    </location>
</feature>
<protein>
    <recommendedName>
        <fullName evidence="1">[RNA-polymerase]-subunit kinase</fullName>
        <ecNumber evidence="1">2.7.11.23</ecNumber>
    </recommendedName>
</protein>
<keyword evidence="9" id="KW-1185">Reference proteome</keyword>
<evidence type="ECO:0000259" key="7">
    <source>
        <dbReference type="PROSITE" id="PS50011"/>
    </source>
</evidence>
<feature type="compositionally biased region" description="Low complexity" evidence="6">
    <location>
        <begin position="240"/>
        <end position="249"/>
    </location>
</feature>
<name>A0A8T0SLY9_PANVG</name>
<dbReference type="EMBL" id="CM029045">
    <property type="protein sequence ID" value="KAG2598038.1"/>
    <property type="molecule type" value="Genomic_DNA"/>
</dbReference>
<reference evidence="8" key="1">
    <citation type="submission" date="2020-05" db="EMBL/GenBank/DDBJ databases">
        <title>WGS assembly of Panicum virgatum.</title>
        <authorList>
            <person name="Lovell J.T."/>
            <person name="Jenkins J."/>
            <person name="Shu S."/>
            <person name="Juenger T.E."/>
            <person name="Schmutz J."/>
        </authorList>
    </citation>
    <scope>NUCLEOTIDE SEQUENCE</scope>
    <source>
        <strain evidence="8">AP13</strain>
    </source>
</reference>
<feature type="compositionally biased region" description="Low complexity" evidence="6">
    <location>
        <begin position="281"/>
        <end position="293"/>
    </location>
</feature>
<comment type="catalytic activity">
    <reaction evidence="5">
        <text>[DNA-directed RNA polymerase] + ATP = phospho-[DNA-directed RNA polymerase] + ADP + H(+)</text>
        <dbReference type="Rhea" id="RHEA:10216"/>
        <dbReference type="Rhea" id="RHEA-COMP:11321"/>
        <dbReference type="Rhea" id="RHEA-COMP:11322"/>
        <dbReference type="ChEBI" id="CHEBI:15378"/>
        <dbReference type="ChEBI" id="CHEBI:30616"/>
        <dbReference type="ChEBI" id="CHEBI:43176"/>
        <dbReference type="ChEBI" id="CHEBI:68546"/>
        <dbReference type="ChEBI" id="CHEBI:456216"/>
        <dbReference type="EC" id="2.7.11.23"/>
    </reaction>
</comment>
<feature type="compositionally biased region" description="Low complexity" evidence="6">
    <location>
        <begin position="75"/>
        <end position="95"/>
    </location>
</feature>
<evidence type="ECO:0000256" key="3">
    <source>
        <dbReference type="ARBA" id="ARBA00022741"/>
    </source>
</evidence>
<feature type="compositionally biased region" description="Basic residues" evidence="6">
    <location>
        <begin position="216"/>
        <end position="231"/>
    </location>
</feature>
<dbReference type="EC" id="2.7.11.23" evidence="1"/>
<evidence type="ECO:0000256" key="6">
    <source>
        <dbReference type="SAM" id="MobiDB-lite"/>
    </source>
</evidence>
<dbReference type="PANTHER" id="PTHR24056">
    <property type="entry name" value="CELL DIVISION PROTEIN KINASE"/>
    <property type="match status" value="1"/>
</dbReference>
<evidence type="ECO:0000256" key="4">
    <source>
        <dbReference type="ARBA" id="ARBA00022840"/>
    </source>
</evidence>
<feature type="compositionally biased region" description="Polar residues" evidence="6">
    <location>
        <begin position="99"/>
        <end position="108"/>
    </location>
</feature>
<dbReference type="GO" id="GO:0005524">
    <property type="term" value="F:ATP binding"/>
    <property type="evidence" value="ECO:0007669"/>
    <property type="project" value="UniProtKB-KW"/>
</dbReference>
<dbReference type="Proteomes" id="UP000823388">
    <property type="component" value="Chromosome 5K"/>
</dbReference>
<evidence type="ECO:0000256" key="5">
    <source>
        <dbReference type="ARBA" id="ARBA00049280"/>
    </source>
</evidence>
<dbReference type="GO" id="GO:0008353">
    <property type="term" value="F:RNA polymerase II CTD heptapeptide repeat kinase activity"/>
    <property type="evidence" value="ECO:0007669"/>
    <property type="project" value="UniProtKB-EC"/>
</dbReference>
<dbReference type="PANTHER" id="PTHR24056:SF578">
    <property type="entry name" value="CYCLIN-DEPENDENT KINASE F-2-RELATED"/>
    <property type="match status" value="1"/>
</dbReference>
<dbReference type="AlphaFoldDB" id="A0A8T0SLY9"/>
<dbReference type="GO" id="GO:0007346">
    <property type="term" value="P:regulation of mitotic cell cycle"/>
    <property type="evidence" value="ECO:0007669"/>
    <property type="project" value="TreeGrafter"/>
</dbReference>
<dbReference type="GO" id="GO:0005634">
    <property type="term" value="C:nucleus"/>
    <property type="evidence" value="ECO:0007669"/>
    <property type="project" value="TreeGrafter"/>
</dbReference>
<dbReference type="SUPFAM" id="SSF56112">
    <property type="entry name" value="Protein kinase-like (PK-like)"/>
    <property type="match status" value="1"/>
</dbReference>
<evidence type="ECO:0000256" key="2">
    <source>
        <dbReference type="ARBA" id="ARBA00022553"/>
    </source>
</evidence>
<evidence type="ECO:0000313" key="9">
    <source>
        <dbReference type="Proteomes" id="UP000823388"/>
    </source>
</evidence>
<keyword evidence="4" id="KW-0067">ATP-binding</keyword>
<organism evidence="8 9">
    <name type="scientific">Panicum virgatum</name>
    <name type="common">Blackwell switchgrass</name>
    <dbReference type="NCBI Taxonomy" id="38727"/>
    <lineage>
        <taxon>Eukaryota</taxon>
        <taxon>Viridiplantae</taxon>
        <taxon>Streptophyta</taxon>
        <taxon>Embryophyta</taxon>
        <taxon>Tracheophyta</taxon>
        <taxon>Spermatophyta</taxon>
        <taxon>Magnoliopsida</taxon>
        <taxon>Liliopsida</taxon>
        <taxon>Poales</taxon>
        <taxon>Poaceae</taxon>
        <taxon>PACMAD clade</taxon>
        <taxon>Panicoideae</taxon>
        <taxon>Panicodae</taxon>
        <taxon>Paniceae</taxon>
        <taxon>Panicinae</taxon>
        <taxon>Panicum</taxon>
        <taxon>Panicum sect. Hiantes</taxon>
    </lineage>
</organism>
<evidence type="ECO:0000313" key="8">
    <source>
        <dbReference type="EMBL" id="KAG2598038.1"/>
    </source>
</evidence>